<comment type="subcellular location">
    <subcellularLocation>
        <location evidence="1">Nucleus</location>
    </subcellularLocation>
</comment>
<dbReference type="SUPFAM" id="SSF55455">
    <property type="entry name" value="SRF-like"/>
    <property type="match status" value="1"/>
</dbReference>
<evidence type="ECO:0000313" key="8">
    <source>
        <dbReference type="Proteomes" id="UP000593579"/>
    </source>
</evidence>
<dbReference type="GO" id="GO:0005634">
    <property type="term" value="C:nucleus"/>
    <property type="evidence" value="ECO:0007669"/>
    <property type="project" value="UniProtKB-SubCell"/>
</dbReference>
<keyword evidence="5" id="KW-0539">Nucleus</keyword>
<protein>
    <recommendedName>
        <fullName evidence="6">MADS-box domain-containing protein</fullName>
    </recommendedName>
</protein>
<keyword evidence="8" id="KW-1185">Reference proteome</keyword>
<gene>
    <name evidence="7" type="ORF">Gogos_004734</name>
</gene>
<evidence type="ECO:0000256" key="5">
    <source>
        <dbReference type="ARBA" id="ARBA00023242"/>
    </source>
</evidence>
<dbReference type="GO" id="GO:0046983">
    <property type="term" value="F:protein dimerization activity"/>
    <property type="evidence" value="ECO:0007669"/>
    <property type="project" value="InterPro"/>
</dbReference>
<organism evidence="7 8">
    <name type="scientific">Gossypium gossypioides</name>
    <name type="common">Mexican cotton</name>
    <name type="synonym">Selera gossypioides</name>
    <dbReference type="NCBI Taxonomy" id="34282"/>
    <lineage>
        <taxon>Eukaryota</taxon>
        <taxon>Viridiplantae</taxon>
        <taxon>Streptophyta</taxon>
        <taxon>Embryophyta</taxon>
        <taxon>Tracheophyta</taxon>
        <taxon>Spermatophyta</taxon>
        <taxon>Magnoliopsida</taxon>
        <taxon>eudicotyledons</taxon>
        <taxon>Gunneridae</taxon>
        <taxon>Pentapetalae</taxon>
        <taxon>rosids</taxon>
        <taxon>malvids</taxon>
        <taxon>Malvales</taxon>
        <taxon>Malvaceae</taxon>
        <taxon>Malvoideae</taxon>
        <taxon>Gossypium</taxon>
    </lineage>
</organism>
<comment type="caution">
    <text evidence="7">The sequence shown here is derived from an EMBL/GenBank/DDBJ whole genome shotgun (WGS) entry which is preliminary data.</text>
</comment>
<dbReference type="InterPro" id="IPR036879">
    <property type="entry name" value="TF_MADSbox_sf"/>
</dbReference>
<keyword evidence="3" id="KW-0238">DNA-binding</keyword>
<proteinExistence type="predicted"/>
<sequence length="277" mass="31771">LARKLEESKKIEIKIIENEDDRLSTLCGGEILFIIFSPAGKPYLFGHPSVESFAKCFSNTSQPLNGATDAPVEAYLKLNLRELYEQDERFIEFINLISVTREKKIATIFSTHASMDENIVRETSQSFCIRIFENKSREIMTRFKRATQLRSLILVGFFRAQDCRNLESGTRVSRLDNSKRPNPGFETISYIEDILSFDEPDEMAEQTIRQLAIALDEQQPLCIAYPAGRMADSAREWLFYLPPGSFNTCCDMSPLFLDRFFPAAREAKLRKDIKGIH</sequence>
<evidence type="ECO:0000256" key="3">
    <source>
        <dbReference type="ARBA" id="ARBA00023125"/>
    </source>
</evidence>
<name>A0A7J9CHC4_GOSGO</name>
<dbReference type="SMART" id="SM00432">
    <property type="entry name" value="MADS"/>
    <property type="match status" value="1"/>
</dbReference>
<dbReference type="GO" id="GO:0003677">
    <property type="term" value="F:DNA binding"/>
    <property type="evidence" value="ECO:0007669"/>
    <property type="project" value="UniProtKB-KW"/>
</dbReference>
<dbReference type="Gene3D" id="3.40.1810.10">
    <property type="entry name" value="Transcription factor, MADS-box"/>
    <property type="match status" value="1"/>
</dbReference>
<evidence type="ECO:0000313" key="7">
    <source>
        <dbReference type="EMBL" id="MBA0747857.1"/>
    </source>
</evidence>
<dbReference type="Proteomes" id="UP000593579">
    <property type="component" value="Unassembled WGS sequence"/>
</dbReference>
<feature type="non-terminal residue" evidence="7">
    <location>
        <position position="1"/>
    </location>
</feature>
<reference evidence="7 8" key="1">
    <citation type="journal article" date="2019" name="Genome Biol. Evol.">
        <title>Insights into the evolution of the New World diploid cottons (Gossypium, subgenus Houzingenia) based on genome sequencing.</title>
        <authorList>
            <person name="Grover C.E."/>
            <person name="Arick M.A. 2nd"/>
            <person name="Thrash A."/>
            <person name="Conover J.L."/>
            <person name="Sanders W.S."/>
            <person name="Peterson D.G."/>
            <person name="Frelichowski J.E."/>
            <person name="Scheffler J.A."/>
            <person name="Scheffler B.E."/>
            <person name="Wendel J.F."/>
        </authorList>
    </citation>
    <scope>NUCLEOTIDE SEQUENCE [LARGE SCALE GENOMIC DNA]</scope>
    <source>
        <strain evidence="7">5</strain>
        <tissue evidence="7">Leaf</tissue>
    </source>
</reference>
<evidence type="ECO:0000259" key="6">
    <source>
        <dbReference type="SMART" id="SM00432"/>
    </source>
</evidence>
<feature type="domain" description="MADS-box" evidence="6">
    <location>
        <begin position="6"/>
        <end position="48"/>
    </location>
</feature>
<dbReference type="AlphaFoldDB" id="A0A7J9CHC4"/>
<keyword evidence="4" id="KW-0804">Transcription</keyword>
<keyword evidence="2" id="KW-0805">Transcription regulation</keyword>
<evidence type="ECO:0000256" key="2">
    <source>
        <dbReference type="ARBA" id="ARBA00023015"/>
    </source>
</evidence>
<dbReference type="InterPro" id="IPR002100">
    <property type="entry name" value="TF_MADSbox"/>
</dbReference>
<dbReference type="EMBL" id="JABEZY010000010">
    <property type="protein sequence ID" value="MBA0747857.1"/>
    <property type="molecule type" value="Genomic_DNA"/>
</dbReference>
<dbReference type="OrthoDB" id="999762at2759"/>
<evidence type="ECO:0000256" key="4">
    <source>
        <dbReference type="ARBA" id="ARBA00023163"/>
    </source>
</evidence>
<accession>A0A7J9CHC4</accession>
<evidence type="ECO:0000256" key="1">
    <source>
        <dbReference type="ARBA" id="ARBA00004123"/>
    </source>
</evidence>